<dbReference type="InterPro" id="IPR010093">
    <property type="entry name" value="SinI_DNA-bd"/>
</dbReference>
<reference evidence="2 3" key="1">
    <citation type="journal article" date="2016" name="Nat. Commun.">
        <title>Thousands of microbial genomes shed light on interconnected biogeochemical processes in an aquifer system.</title>
        <authorList>
            <person name="Anantharaman K."/>
            <person name="Brown C.T."/>
            <person name="Hug L.A."/>
            <person name="Sharon I."/>
            <person name="Castelle C.J."/>
            <person name="Probst A.J."/>
            <person name="Thomas B.C."/>
            <person name="Singh A."/>
            <person name="Wilkins M.J."/>
            <person name="Karaoz U."/>
            <person name="Brodie E.L."/>
            <person name="Williams K.H."/>
            <person name="Hubbard S.S."/>
            <person name="Banfield J.F."/>
        </authorList>
    </citation>
    <scope>NUCLEOTIDE SEQUENCE [LARGE SCALE GENOMIC DNA]</scope>
</reference>
<dbReference type="Pfam" id="PF12728">
    <property type="entry name" value="HTH_17"/>
    <property type="match status" value="1"/>
</dbReference>
<organism evidence="2 3">
    <name type="scientific">candidate division WOR-1 bacterium RIFOXYC2_FULL_46_14</name>
    <dbReference type="NCBI Taxonomy" id="1802587"/>
    <lineage>
        <taxon>Bacteria</taxon>
        <taxon>Bacillati</taxon>
        <taxon>Saganbacteria</taxon>
    </lineage>
</organism>
<protein>
    <recommendedName>
        <fullName evidence="1">Helix-turn-helix domain-containing protein</fullName>
    </recommendedName>
</protein>
<dbReference type="NCBIfam" id="TIGR01764">
    <property type="entry name" value="excise"/>
    <property type="match status" value="1"/>
</dbReference>
<feature type="domain" description="Helix-turn-helix" evidence="1">
    <location>
        <begin position="9"/>
        <end position="52"/>
    </location>
</feature>
<evidence type="ECO:0000313" key="2">
    <source>
        <dbReference type="EMBL" id="OGC40097.1"/>
    </source>
</evidence>
<name>A0A1F4U5E9_UNCSA</name>
<dbReference type="Proteomes" id="UP000179242">
    <property type="component" value="Unassembled WGS sequence"/>
</dbReference>
<comment type="caution">
    <text evidence="2">The sequence shown here is derived from an EMBL/GenBank/DDBJ whole genome shotgun (WGS) entry which is preliminary data.</text>
</comment>
<dbReference type="AlphaFoldDB" id="A0A1F4U5E9"/>
<evidence type="ECO:0000313" key="3">
    <source>
        <dbReference type="Proteomes" id="UP000179242"/>
    </source>
</evidence>
<accession>A0A1F4U5E9</accession>
<dbReference type="InterPro" id="IPR041657">
    <property type="entry name" value="HTH_17"/>
</dbReference>
<proteinExistence type="predicted"/>
<dbReference type="GO" id="GO:0003677">
    <property type="term" value="F:DNA binding"/>
    <property type="evidence" value="ECO:0007669"/>
    <property type="project" value="InterPro"/>
</dbReference>
<evidence type="ECO:0000259" key="1">
    <source>
        <dbReference type="Pfam" id="PF12728"/>
    </source>
</evidence>
<dbReference type="EMBL" id="MEUJ01000004">
    <property type="protein sequence ID" value="OGC40097.1"/>
    <property type="molecule type" value="Genomic_DNA"/>
</dbReference>
<sequence>MEVREHEIYTLEETASLLKISRSTFLRLIKRGVLETCKVGGQYRVLGKEILNLFNPRVQQRAKLAYTKMKTKLERIGV</sequence>
<gene>
    <name evidence="2" type="ORF">A2438_02245</name>
</gene>